<dbReference type="Proteomes" id="UP001597191">
    <property type="component" value="Unassembled WGS sequence"/>
</dbReference>
<comment type="caution">
    <text evidence="6">The sequence shown here is derived from an EMBL/GenBank/DDBJ whole genome shotgun (WGS) entry which is preliminary data.</text>
</comment>
<dbReference type="PANTHER" id="PTHR43301">
    <property type="entry name" value="ARABINAN ENDO-1,5-ALPHA-L-ARABINOSIDASE"/>
    <property type="match status" value="1"/>
</dbReference>
<evidence type="ECO:0000313" key="7">
    <source>
        <dbReference type="Proteomes" id="UP001597191"/>
    </source>
</evidence>
<name>A0ABW4BJZ9_9LACO</name>
<dbReference type="SUPFAM" id="SSF75005">
    <property type="entry name" value="Arabinanase/levansucrase/invertase"/>
    <property type="match status" value="1"/>
</dbReference>
<accession>A0ABW4BJZ9</accession>
<evidence type="ECO:0000256" key="3">
    <source>
        <dbReference type="ARBA" id="ARBA00022801"/>
    </source>
</evidence>
<keyword evidence="4 5" id="KW-0326">Glycosidase</keyword>
<dbReference type="Gene3D" id="2.115.10.20">
    <property type="entry name" value="Glycosyl hydrolase domain, family 43"/>
    <property type="match status" value="1"/>
</dbReference>
<evidence type="ECO:0000256" key="4">
    <source>
        <dbReference type="ARBA" id="ARBA00023295"/>
    </source>
</evidence>
<keyword evidence="3 5" id="KW-0378">Hydrolase</keyword>
<protein>
    <submittedName>
        <fullName evidence="6">Arabinan endo-1,5-alpha-L-arabinosidase</fullName>
    </submittedName>
</protein>
<keyword evidence="7" id="KW-1185">Reference proteome</keyword>
<dbReference type="Pfam" id="PF04616">
    <property type="entry name" value="Glyco_hydro_43"/>
    <property type="match status" value="1"/>
</dbReference>
<evidence type="ECO:0000313" key="6">
    <source>
        <dbReference type="EMBL" id="MFD1410254.1"/>
    </source>
</evidence>
<dbReference type="InterPro" id="IPR050727">
    <property type="entry name" value="GH43_arabinanases"/>
</dbReference>
<dbReference type="EMBL" id="JBHTOH010000014">
    <property type="protein sequence ID" value="MFD1410254.1"/>
    <property type="molecule type" value="Genomic_DNA"/>
</dbReference>
<evidence type="ECO:0000256" key="1">
    <source>
        <dbReference type="ARBA" id="ARBA00004834"/>
    </source>
</evidence>
<dbReference type="RefSeq" id="WP_125646909.1">
    <property type="nucleotide sequence ID" value="NZ_JBHTOH010000014.1"/>
</dbReference>
<evidence type="ECO:0000256" key="5">
    <source>
        <dbReference type="RuleBase" id="RU361187"/>
    </source>
</evidence>
<dbReference type="PANTHER" id="PTHR43301:SF3">
    <property type="entry name" value="ARABINAN ENDO-1,5-ALPHA-L-ARABINOSIDASE A-RELATED"/>
    <property type="match status" value="1"/>
</dbReference>
<dbReference type="InterPro" id="IPR023296">
    <property type="entry name" value="Glyco_hydro_beta-prop_sf"/>
</dbReference>
<evidence type="ECO:0000256" key="2">
    <source>
        <dbReference type="ARBA" id="ARBA00009865"/>
    </source>
</evidence>
<dbReference type="CDD" id="cd08998">
    <property type="entry name" value="GH43_Arb43a-like"/>
    <property type="match status" value="1"/>
</dbReference>
<gene>
    <name evidence="6" type="ORF">ACFQ4R_01275</name>
</gene>
<sequence length="404" mass="45979">MMEQTNWVQDQWGLVGVHDPTIVKDQDKYYMFSTDTKIHGQVTAGAQIRESSDLQHWQYLHTALPGIPTLAESWSHASGLWAPEVKQVGAKFFMYYSASTFGSRTSCIGLATADHASGPWTDQGIVVKTDGHQQGQNAIDANLVIDRNGDYWLVYGSFFGGIYIVAIDSQTGFTKEANDQGLQIAQRPARIQDGAIEGCFIQYQPEQDYYYLFMSYDSLTWSYNVRVARSREITGPYLDFKDNNVIYPQGTDYGQVGTKVLGSYQFAEHDPWVAPGHNSIFTEGQQQFMVHHVRSHAFQAGSYGFIRRIYWLKNGWPVVSPNFYHPHEQKIHLELDLAAQKLGEIIRWPATSELIPSHQIILDQAVLDDLVDYLVVRSYDWEKASWRNYLLGQDQQGSAVWIKL</sequence>
<comment type="similarity">
    <text evidence="2 5">Belongs to the glycosyl hydrolase 43 family.</text>
</comment>
<dbReference type="InterPro" id="IPR006710">
    <property type="entry name" value="Glyco_hydro_43"/>
</dbReference>
<proteinExistence type="inferred from homology"/>
<reference evidence="7" key="1">
    <citation type="journal article" date="2019" name="Int. J. Syst. Evol. Microbiol.">
        <title>The Global Catalogue of Microorganisms (GCM) 10K type strain sequencing project: providing services to taxonomists for standard genome sequencing and annotation.</title>
        <authorList>
            <consortium name="The Broad Institute Genomics Platform"/>
            <consortium name="The Broad Institute Genome Sequencing Center for Infectious Disease"/>
            <person name="Wu L."/>
            <person name="Ma J."/>
        </authorList>
    </citation>
    <scope>NUCLEOTIDE SEQUENCE [LARGE SCALE GENOMIC DNA]</scope>
    <source>
        <strain evidence="7">CCM 8937</strain>
    </source>
</reference>
<comment type="pathway">
    <text evidence="1">Glycan metabolism; L-arabinan degradation.</text>
</comment>
<organism evidence="6 7">
    <name type="scientific">Lapidilactobacillus gannanensis</name>
    <dbReference type="NCBI Taxonomy" id="2486002"/>
    <lineage>
        <taxon>Bacteria</taxon>
        <taxon>Bacillati</taxon>
        <taxon>Bacillota</taxon>
        <taxon>Bacilli</taxon>
        <taxon>Lactobacillales</taxon>
        <taxon>Lactobacillaceae</taxon>
        <taxon>Lapidilactobacillus</taxon>
    </lineage>
</organism>